<reference evidence="2" key="1">
    <citation type="journal article" date="2019" name="Int. J. Syst. Evol. Microbiol.">
        <title>The Global Catalogue of Microorganisms (GCM) 10K type strain sequencing project: providing services to taxonomists for standard genome sequencing and annotation.</title>
        <authorList>
            <consortium name="The Broad Institute Genomics Platform"/>
            <consortium name="The Broad Institute Genome Sequencing Center for Infectious Disease"/>
            <person name="Wu L."/>
            <person name="Ma J."/>
        </authorList>
    </citation>
    <scope>NUCLEOTIDE SEQUENCE [LARGE SCALE GENOMIC DNA]</scope>
    <source>
        <strain evidence="2">YJ-61-S</strain>
    </source>
</reference>
<organism evidence="1 2">
    <name type="scientific">Dokdonia ponticola</name>
    <dbReference type="NCBI Taxonomy" id="2041041"/>
    <lineage>
        <taxon>Bacteria</taxon>
        <taxon>Pseudomonadati</taxon>
        <taxon>Bacteroidota</taxon>
        <taxon>Flavobacteriia</taxon>
        <taxon>Flavobacteriales</taxon>
        <taxon>Flavobacteriaceae</taxon>
        <taxon>Dokdonia</taxon>
    </lineage>
</organism>
<keyword evidence="2" id="KW-1185">Reference proteome</keyword>
<evidence type="ECO:0000313" key="1">
    <source>
        <dbReference type="EMBL" id="MFC4634803.1"/>
    </source>
</evidence>
<gene>
    <name evidence="1" type="ORF">ACFO3O_12850</name>
</gene>
<dbReference type="InterPro" id="IPR046578">
    <property type="entry name" value="DUF6638"/>
</dbReference>
<accession>A0ABV9HZ21</accession>
<name>A0ABV9HZ21_9FLAO</name>
<sequence length="412" mass="47800">MKKLKEAGLFGGELVPISGSLAQRYNDCLAMIGVAPTSLTSFAIDAMGWSPEIAAEKQENYYLNIGEANTNAIIISPEQRYKPVHMPSHSFDRNLMEAVFEANNRVIRDITKDSAICVHIDQKIDAFYEPFDLLRYDTITVTFQLLNELDEKQAEQNELINEFQEGNNFINRELHKKMIASAKTYGDLRHRKLSIDPLPLKVSSFYTRAFGGVFVLKDFITDIMIFEDKAVFDKAIADTGHDVVLFHKDHDELIDQLAKDFIIDNDLKKASKTKRFDRIKKHRFVNHSPKVAHSFVEILDSHFLFKKYLTGLDLEVQKQLNGVELFFQKSIINKEIKQEDYIDKVYFKALQQPHSSLEEEQADLIWKLLVKIQPNDPLHLYWYDKAAFYTVYQTWPDTYQDWVIKVILEESS</sequence>
<dbReference type="Pfam" id="PF20343">
    <property type="entry name" value="DUF6638"/>
    <property type="match status" value="1"/>
</dbReference>
<protein>
    <submittedName>
        <fullName evidence="1">DUF6638 family protein</fullName>
    </submittedName>
</protein>
<dbReference type="RefSeq" id="WP_379979414.1">
    <property type="nucleotide sequence ID" value="NZ_JBHSFV010000007.1"/>
</dbReference>
<evidence type="ECO:0000313" key="2">
    <source>
        <dbReference type="Proteomes" id="UP001596043"/>
    </source>
</evidence>
<comment type="caution">
    <text evidence="1">The sequence shown here is derived from an EMBL/GenBank/DDBJ whole genome shotgun (WGS) entry which is preliminary data.</text>
</comment>
<proteinExistence type="predicted"/>
<dbReference type="Proteomes" id="UP001596043">
    <property type="component" value="Unassembled WGS sequence"/>
</dbReference>
<dbReference type="EMBL" id="JBHSFV010000007">
    <property type="protein sequence ID" value="MFC4634803.1"/>
    <property type="molecule type" value="Genomic_DNA"/>
</dbReference>